<accession>A0ABP7G3Q9</accession>
<feature type="transmembrane region" description="Helical" evidence="3">
    <location>
        <begin position="94"/>
        <end position="114"/>
    </location>
</feature>
<dbReference type="PRINTS" id="PR00864">
    <property type="entry name" value="PREPILNPTASE"/>
</dbReference>
<gene>
    <name evidence="5" type="ORF">GCM10023082_57990</name>
</gene>
<evidence type="ECO:0000313" key="5">
    <source>
        <dbReference type="EMBL" id="GAA3755055.1"/>
    </source>
</evidence>
<keyword evidence="6" id="KW-1185">Reference proteome</keyword>
<dbReference type="Proteomes" id="UP001499884">
    <property type="component" value="Unassembled WGS sequence"/>
</dbReference>
<evidence type="ECO:0000256" key="1">
    <source>
        <dbReference type="ARBA" id="ARBA00005801"/>
    </source>
</evidence>
<evidence type="ECO:0000259" key="4">
    <source>
        <dbReference type="Pfam" id="PF01478"/>
    </source>
</evidence>
<dbReference type="PANTHER" id="PTHR30487">
    <property type="entry name" value="TYPE 4 PREPILIN-LIKE PROTEINS LEADER PEPTIDE-PROCESSING ENZYME"/>
    <property type="match status" value="1"/>
</dbReference>
<evidence type="ECO:0000313" key="6">
    <source>
        <dbReference type="Proteomes" id="UP001499884"/>
    </source>
</evidence>
<dbReference type="InterPro" id="IPR000045">
    <property type="entry name" value="Prepilin_IV_endopep_pep"/>
</dbReference>
<feature type="transmembrane region" description="Helical" evidence="3">
    <location>
        <begin position="145"/>
        <end position="166"/>
    </location>
</feature>
<protein>
    <submittedName>
        <fullName evidence="5">A24 family peptidase</fullName>
    </submittedName>
</protein>
<proteinExistence type="inferred from homology"/>
<dbReference type="EMBL" id="BAABEP010000065">
    <property type="protein sequence ID" value="GAA3755055.1"/>
    <property type="molecule type" value="Genomic_DNA"/>
</dbReference>
<keyword evidence="3" id="KW-0812">Transmembrane</keyword>
<dbReference type="InterPro" id="IPR014032">
    <property type="entry name" value="Peptidase_A24A_bac"/>
</dbReference>
<keyword evidence="3" id="KW-0472">Membrane</keyword>
<evidence type="ECO:0000256" key="2">
    <source>
        <dbReference type="RuleBase" id="RU003793"/>
    </source>
</evidence>
<dbReference type="RefSeq" id="WP_345653879.1">
    <property type="nucleotide sequence ID" value="NZ_BAABEP010000065.1"/>
</dbReference>
<evidence type="ECO:0000256" key="3">
    <source>
        <dbReference type="SAM" id="Phobius"/>
    </source>
</evidence>
<feature type="transmembrane region" description="Helical" evidence="3">
    <location>
        <begin position="178"/>
        <end position="211"/>
    </location>
</feature>
<feature type="transmembrane region" description="Helical" evidence="3">
    <location>
        <begin position="121"/>
        <end position="139"/>
    </location>
</feature>
<reference evidence="6" key="1">
    <citation type="journal article" date="2019" name="Int. J. Syst. Evol. Microbiol.">
        <title>The Global Catalogue of Microorganisms (GCM) 10K type strain sequencing project: providing services to taxonomists for standard genome sequencing and annotation.</title>
        <authorList>
            <consortium name="The Broad Institute Genomics Platform"/>
            <consortium name="The Broad Institute Genome Sequencing Center for Infectious Disease"/>
            <person name="Wu L."/>
            <person name="Ma J."/>
        </authorList>
    </citation>
    <scope>NUCLEOTIDE SEQUENCE [LARGE SCALE GENOMIC DNA]</scope>
    <source>
        <strain evidence="6">JCM 30846</strain>
    </source>
</reference>
<dbReference type="Pfam" id="PF01478">
    <property type="entry name" value="Peptidase_A24"/>
    <property type="match status" value="1"/>
</dbReference>
<feature type="domain" description="Prepilin type IV endopeptidase peptidase" evidence="4">
    <location>
        <begin position="99"/>
        <end position="209"/>
    </location>
</feature>
<organism evidence="5 6">
    <name type="scientific">Streptomyces tremellae</name>
    <dbReference type="NCBI Taxonomy" id="1124239"/>
    <lineage>
        <taxon>Bacteria</taxon>
        <taxon>Bacillati</taxon>
        <taxon>Actinomycetota</taxon>
        <taxon>Actinomycetes</taxon>
        <taxon>Kitasatosporales</taxon>
        <taxon>Streptomycetaceae</taxon>
        <taxon>Streptomyces</taxon>
    </lineage>
</organism>
<keyword evidence="3" id="KW-1133">Transmembrane helix</keyword>
<dbReference type="PANTHER" id="PTHR30487:SF0">
    <property type="entry name" value="PREPILIN LEADER PEPTIDASE_N-METHYLTRANSFERASE-RELATED"/>
    <property type="match status" value="1"/>
</dbReference>
<sequence>MDPGPLTTAAALLWGALSARWLPRAAYRLAVEPGEPRRTACPEGHPLPAGPAGWVGRAPCPRCPRRPAGSRAATAVTAVATGLLAAVCGPRPELVVWLLLAPAAALLATVDLAVRRLPDPLTLPLAAATPLLLGAAALVPGHGGSWPTALLGGLALGGAYTALFLLNPRGLGFGDVKLALPLGCALGWYGWPVLFLGAFAGFLLGALYGLALMALRRAGRSTAVPFGPFMIAGAYAGLLAGALTT</sequence>
<comment type="similarity">
    <text evidence="1 2">Belongs to the peptidase A24 family.</text>
</comment>
<dbReference type="InterPro" id="IPR050882">
    <property type="entry name" value="Prepilin_peptidase/N-MTase"/>
</dbReference>
<feature type="transmembrane region" description="Helical" evidence="3">
    <location>
        <begin position="223"/>
        <end position="243"/>
    </location>
</feature>
<comment type="caution">
    <text evidence="5">The sequence shown here is derived from an EMBL/GenBank/DDBJ whole genome shotgun (WGS) entry which is preliminary data.</text>
</comment>
<name>A0ABP7G3Q9_9ACTN</name>
<dbReference type="Gene3D" id="1.20.120.1220">
    <property type="match status" value="1"/>
</dbReference>